<dbReference type="EMBL" id="JBFALK010000012">
    <property type="protein sequence ID" value="MEV0971317.1"/>
    <property type="molecule type" value="Genomic_DNA"/>
</dbReference>
<comment type="caution">
    <text evidence="2">The sequence shown here is derived from an EMBL/GenBank/DDBJ whole genome shotgun (WGS) entry which is preliminary data.</text>
</comment>
<feature type="signal peptide" evidence="1">
    <location>
        <begin position="1"/>
        <end position="23"/>
    </location>
</feature>
<keyword evidence="3" id="KW-1185">Reference proteome</keyword>
<organism evidence="2 3">
    <name type="scientific">Microtetraspora glauca</name>
    <dbReference type="NCBI Taxonomy" id="1996"/>
    <lineage>
        <taxon>Bacteria</taxon>
        <taxon>Bacillati</taxon>
        <taxon>Actinomycetota</taxon>
        <taxon>Actinomycetes</taxon>
        <taxon>Streptosporangiales</taxon>
        <taxon>Streptosporangiaceae</taxon>
        <taxon>Microtetraspora</taxon>
    </lineage>
</organism>
<dbReference type="Proteomes" id="UP001551675">
    <property type="component" value="Unassembled WGS sequence"/>
</dbReference>
<keyword evidence="1" id="KW-0732">Signal</keyword>
<evidence type="ECO:0000313" key="2">
    <source>
        <dbReference type="EMBL" id="MEV0971317.1"/>
    </source>
</evidence>
<gene>
    <name evidence="2" type="ORF">AB0I59_22035</name>
</gene>
<reference evidence="2 3" key="1">
    <citation type="submission" date="2024-06" db="EMBL/GenBank/DDBJ databases">
        <title>The Natural Products Discovery Center: Release of the First 8490 Sequenced Strains for Exploring Actinobacteria Biosynthetic Diversity.</title>
        <authorList>
            <person name="Kalkreuter E."/>
            <person name="Kautsar S.A."/>
            <person name="Yang D."/>
            <person name="Bader C.D."/>
            <person name="Teijaro C.N."/>
            <person name="Fluegel L."/>
            <person name="Davis C.M."/>
            <person name="Simpson J.R."/>
            <person name="Lauterbach L."/>
            <person name="Steele A.D."/>
            <person name="Gui C."/>
            <person name="Meng S."/>
            <person name="Li G."/>
            <person name="Viehrig K."/>
            <person name="Ye F."/>
            <person name="Su P."/>
            <person name="Kiefer A.F."/>
            <person name="Nichols A."/>
            <person name="Cepeda A.J."/>
            <person name="Yan W."/>
            <person name="Fan B."/>
            <person name="Jiang Y."/>
            <person name="Adhikari A."/>
            <person name="Zheng C.-J."/>
            <person name="Schuster L."/>
            <person name="Cowan T.M."/>
            <person name="Smanski M.J."/>
            <person name="Chevrette M.G."/>
            <person name="De Carvalho L.P.S."/>
            <person name="Shen B."/>
        </authorList>
    </citation>
    <scope>NUCLEOTIDE SEQUENCE [LARGE SCALE GENOMIC DNA]</scope>
    <source>
        <strain evidence="2 3">NPDC050100</strain>
    </source>
</reference>
<evidence type="ECO:0000313" key="3">
    <source>
        <dbReference type="Proteomes" id="UP001551675"/>
    </source>
</evidence>
<protein>
    <recommendedName>
        <fullName evidence="4">Spore-associated protein A</fullName>
    </recommendedName>
</protein>
<evidence type="ECO:0000256" key="1">
    <source>
        <dbReference type="SAM" id="SignalP"/>
    </source>
</evidence>
<accession>A0ABV3GIG6</accession>
<feature type="chain" id="PRO_5045571551" description="Spore-associated protein A" evidence="1">
    <location>
        <begin position="24"/>
        <end position="177"/>
    </location>
</feature>
<dbReference type="RefSeq" id="WP_358135499.1">
    <property type="nucleotide sequence ID" value="NZ_JBFALK010000012.1"/>
</dbReference>
<proteinExistence type="predicted"/>
<evidence type="ECO:0008006" key="4">
    <source>
        <dbReference type="Google" id="ProtNLM"/>
    </source>
</evidence>
<name>A0ABV3GIG6_MICGL</name>
<sequence>MRAFLVATLAAGLLAAPVTVSTAAAVSAATPTTALPAAGSASRALPTCSGERILRREVWAVNGTVAGSPRQKAAYIHLFYNGSTRTACAFLNSTDYTWGVRKYVELRLRNCVSTTSSGRCISTLNPAYVRGWTTGRSGTAVLPFSRGCLTVEATVMYGGFQGSRTIPSGSVCLGSRV</sequence>